<comment type="subcellular location">
    <subcellularLocation>
        <location evidence="1">Membrane</location>
    </subcellularLocation>
</comment>
<evidence type="ECO:0000259" key="6">
    <source>
        <dbReference type="PROSITE" id="PS50839"/>
    </source>
</evidence>
<reference evidence="8" key="1">
    <citation type="submission" date="2016-10" db="EMBL/GenBank/DDBJ databases">
        <authorList>
            <person name="Varghese N."/>
            <person name="Submissions S."/>
        </authorList>
    </citation>
    <scope>NUCLEOTIDE SEQUENCE [LARGE SCALE GENOMIC DNA]</scope>
    <source>
        <strain evidence="8">DSM 217</strain>
    </source>
</reference>
<evidence type="ECO:0000313" key="7">
    <source>
        <dbReference type="EMBL" id="SDW63386.1"/>
    </source>
</evidence>
<dbReference type="InterPro" id="IPR042240">
    <property type="entry name" value="CHASE_sf"/>
</dbReference>
<dbReference type="Gene3D" id="3.30.450.350">
    <property type="entry name" value="CHASE domain"/>
    <property type="match status" value="1"/>
</dbReference>
<keyword evidence="4" id="KW-0472">Membrane</keyword>
<protein>
    <submittedName>
        <fullName evidence="7">CHASE domain-containing protein</fullName>
    </submittedName>
</protein>
<feature type="region of interest" description="Disordered" evidence="5">
    <location>
        <begin position="190"/>
        <end position="232"/>
    </location>
</feature>
<evidence type="ECO:0000256" key="1">
    <source>
        <dbReference type="ARBA" id="ARBA00004370"/>
    </source>
</evidence>
<dbReference type="GO" id="GO:0007165">
    <property type="term" value="P:signal transduction"/>
    <property type="evidence" value="ECO:0007669"/>
    <property type="project" value="UniProtKB-ARBA"/>
</dbReference>
<feature type="domain" description="CHASE" evidence="6">
    <location>
        <begin position="115"/>
        <end position="181"/>
    </location>
</feature>
<evidence type="ECO:0000256" key="5">
    <source>
        <dbReference type="SAM" id="MobiDB-lite"/>
    </source>
</evidence>
<gene>
    <name evidence="7" type="ORF">SAMN05421783_106136</name>
</gene>
<dbReference type="Pfam" id="PF03924">
    <property type="entry name" value="CHASE"/>
    <property type="match status" value="1"/>
</dbReference>
<sequence>MRDRDTPKTTSSRTIALATLLVALALSTGVVIYTEQQRLQLMRADTAVLAKDYAHKIAETIDRALSATYALAALVQEGQGRISDFQEIGEAMLPKYPGVDALFLAPDGVIRDGVPFAGNEPVIGLDLLSDPVRGPDARLALETGRLTLSSPYTLVQGQIGIIGRLPIFLDDAQGNPVFWGFTMPACRSPMRSHPATCRSSTSAASPTDSGPSRRQPAKNRSSTPRRSSRSLR</sequence>
<evidence type="ECO:0000313" key="8">
    <source>
        <dbReference type="Proteomes" id="UP000198816"/>
    </source>
</evidence>
<feature type="compositionally biased region" description="Polar residues" evidence="5">
    <location>
        <begin position="197"/>
        <end position="212"/>
    </location>
</feature>
<dbReference type="OrthoDB" id="9812260at2"/>
<evidence type="ECO:0000256" key="3">
    <source>
        <dbReference type="ARBA" id="ARBA00022989"/>
    </source>
</evidence>
<keyword evidence="2" id="KW-0812">Transmembrane</keyword>
<evidence type="ECO:0000256" key="4">
    <source>
        <dbReference type="ARBA" id="ARBA00023136"/>
    </source>
</evidence>
<name>A0A1H2V4U4_THIRO</name>
<dbReference type="GO" id="GO:0003824">
    <property type="term" value="F:catalytic activity"/>
    <property type="evidence" value="ECO:0007669"/>
    <property type="project" value="UniProtKB-ARBA"/>
</dbReference>
<organism evidence="7 8">
    <name type="scientific">Thiocapsa roseopersicina</name>
    <dbReference type="NCBI Taxonomy" id="1058"/>
    <lineage>
        <taxon>Bacteria</taxon>
        <taxon>Pseudomonadati</taxon>
        <taxon>Pseudomonadota</taxon>
        <taxon>Gammaproteobacteria</taxon>
        <taxon>Chromatiales</taxon>
        <taxon>Chromatiaceae</taxon>
        <taxon>Thiocapsa</taxon>
    </lineage>
</organism>
<dbReference type="PROSITE" id="PS50839">
    <property type="entry name" value="CHASE"/>
    <property type="match status" value="1"/>
</dbReference>
<dbReference type="SMART" id="SM01079">
    <property type="entry name" value="CHASE"/>
    <property type="match status" value="1"/>
</dbReference>
<dbReference type="Proteomes" id="UP000198816">
    <property type="component" value="Unassembled WGS sequence"/>
</dbReference>
<dbReference type="AlphaFoldDB" id="A0A1H2V4U4"/>
<dbReference type="InterPro" id="IPR006189">
    <property type="entry name" value="CHASE_dom"/>
</dbReference>
<dbReference type="EMBL" id="FNNZ01000006">
    <property type="protein sequence ID" value="SDW63386.1"/>
    <property type="molecule type" value="Genomic_DNA"/>
</dbReference>
<dbReference type="RefSeq" id="WP_093030164.1">
    <property type="nucleotide sequence ID" value="NZ_FNNZ01000006.1"/>
</dbReference>
<evidence type="ECO:0000256" key="2">
    <source>
        <dbReference type="ARBA" id="ARBA00022692"/>
    </source>
</evidence>
<dbReference type="GO" id="GO:0016020">
    <property type="term" value="C:membrane"/>
    <property type="evidence" value="ECO:0007669"/>
    <property type="project" value="UniProtKB-SubCell"/>
</dbReference>
<keyword evidence="3" id="KW-1133">Transmembrane helix</keyword>
<proteinExistence type="predicted"/>
<keyword evidence="8" id="KW-1185">Reference proteome</keyword>
<accession>A0A1H2V4U4</accession>
<dbReference type="STRING" id="1058.SAMN05421783_106136"/>